<dbReference type="Proteomes" id="UP000005954">
    <property type="component" value="Unassembled WGS sequence"/>
</dbReference>
<dbReference type="HOGENOM" id="CLU_000445_59_0_5"/>
<dbReference type="InterPro" id="IPR029062">
    <property type="entry name" value="Class_I_gatase-like"/>
</dbReference>
<evidence type="ECO:0000256" key="3">
    <source>
        <dbReference type="ARBA" id="ARBA00023163"/>
    </source>
</evidence>
<keyword evidence="1" id="KW-0805">Transcription regulation</keyword>
<dbReference type="InterPro" id="IPR020449">
    <property type="entry name" value="Tscrpt_reg_AraC-type_HTH"/>
</dbReference>
<accession>A3SQW3</accession>
<dbReference type="EMBL" id="AALY01000003">
    <property type="protein sequence ID" value="EAP75522.1"/>
    <property type="molecule type" value="Genomic_DNA"/>
</dbReference>
<dbReference type="InterPro" id="IPR052158">
    <property type="entry name" value="INH-QAR"/>
</dbReference>
<dbReference type="Pfam" id="PF01965">
    <property type="entry name" value="DJ-1_PfpI"/>
    <property type="match status" value="1"/>
</dbReference>
<comment type="caution">
    <text evidence="5">The sequence shown here is derived from an EMBL/GenBank/DDBJ whole genome shotgun (WGS) entry which is preliminary data.</text>
</comment>
<dbReference type="AlphaFoldDB" id="A3SQW3"/>
<dbReference type="Gene3D" id="3.40.50.880">
    <property type="match status" value="1"/>
</dbReference>
<sequence>MQDADPMSRRDISPTTPAKDYWAMHFDRGGQGPARFVFLLLDNFSHLSLTTALEALRQANKVLKFQQFSWALCGEGGLSKQSSLGFSAALDMGLEDLRPGDTLVVVGGVEVDAGSTDAVLAYLRRMARRGLPVGGLCTAAHTLAKAGLMDDRRATIHWENSESFAEIFDTVPLCDEFYVLEDGYFTTAGGTTAIDLMLALFTRALGGEVATGVAANMNYTNIHAIQRETRMTAAERESVRHPVVVKALNVMEREIEMPPTPSEIAEEVGISTRQLERLFKHHLGRSPKRYYNEFRVQKAYRLILQTDLTVIEIAMACGFSSASHFSKVFRQIHNCSPLSLRRERGAEGHLMAQMTGYRV</sequence>
<protein>
    <submittedName>
        <fullName evidence="5">Transcriptional regulator, AraC family protein</fullName>
    </submittedName>
</protein>
<proteinExistence type="predicted"/>
<dbReference type="InterPro" id="IPR018060">
    <property type="entry name" value="HTH_AraC"/>
</dbReference>
<evidence type="ECO:0000313" key="5">
    <source>
        <dbReference type="EMBL" id="EAP75522.1"/>
    </source>
</evidence>
<dbReference type="GO" id="GO:0043565">
    <property type="term" value="F:sequence-specific DNA binding"/>
    <property type="evidence" value="ECO:0007669"/>
    <property type="project" value="InterPro"/>
</dbReference>
<reference evidence="5 6" key="1">
    <citation type="submission" date="2005-12" db="EMBL/GenBank/DDBJ databases">
        <authorList>
            <person name="Moran M.A."/>
            <person name="Ferriera S."/>
            <person name="Johnson J."/>
            <person name="Kravitz S."/>
            <person name="Halpern A."/>
            <person name="Remington K."/>
            <person name="Beeson K."/>
            <person name="Tran B."/>
            <person name="Rogers Y.-H."/>
            <person name="Friedman R."/>
            <person name="Venter J.C."/>
        </authorList>
    </citation>
    <scope>NUCLEOTIDE SEQUENCE [LARGE SCALE GENOMIC DNA]</scope>
    <source>
        <strain evidence="6">ATCC BAA-591 / DSM 15170 / ISM</strain>
    </source>
</reference>
<dbReference type="InterPro" id="IPR009057">
    <property type="entry name" value="Homeodomain-like_sf"/>
</dbReference>
<dbReference type="Pfam" id="PF12833">
    <property type="entry name" value="HTH_18"/>
    <property type="match status" value="1"/>
</dbReference>
<organism evidence="5 6">
    <name type="scientific">Roseovarius nubinhibens (strain ATCC BAA-591 / DSM 15170 / ISM)</name>
    <dbReference type="NCBI Taxonomy" id="89187"/>
    <lineage>
        <taxon>Bacteria</taxon>
        <taxon>Pseudomonadati</taxon>
        <taxon>Pseudomonadota</taxon>
        <taxon>Alphaproteobacteria</taxon>
        <taxon>Rhodobacterales</taxon>
        <taxon>Roseobacteraceae</taxon>
        <taxon>Roseovarius</taxon>
    </lineage>
</organism>
<dbReference type="GO" id="GO:0003700">
    <property type="term" value="F:DNA-binding transcription factor activity"/>
    <property type="evidence" value="ECO:0007669"/>
    <property type="project" value="InterPro"/>
</dbReference>
<evidence type="ECO:0000256" key="2">
    <source>
        <dbReference type="ARBA" id="ARBA00023125"/>
    </source>
</evidence>
<name>A3SQW3_ROSNI</name>
<dbReference type="STRING" id="89187.ISM_10376"/>
<dbReference type="SUPFAM" id="SSF46689">
    <property type="entry name" value="Homeodomain-like"/>
    <property type="match status" value="2"/>
</dbReference>
<dbReference type="RefSeq" id="WP_009814085.1">
    <property type="nucleotide sequence ID" value="NZ_CH724156.1"/>
</dbReference>
<gene>
    <name evidence="5" type="ORF">ISM_10376</name>
</gene>
<keyword evidence="2" id="KW-0238">DNA-binding</keyword>
<feature type="domain" description="HTH araC/xylS-type" evidence="4">
    <location>
        <begin position="245"/>
        <end position="343"/>
    </location>
</feature>
<dbReference type="eggNOG" id="COG4977">
    <property type="taxonomic scope" value="Bacteria"/>
</dbReference>
<dbReference type="CDD" id="cd03136">
    <property type="entry name" value="GATase1_AraC_ArgR_like"/>
    <property type="match status" value="1"/>
</dbReference>
<keyword evidence="6" id="KW-1185">Reference proteome</keyword>
<evidence type="ECO:0000313" key="6">
    <source>
        <dbReference type="Proteomes" id="UP000005954"/>
    </source>
</evidence>
<dbReference type="InterPro" id="IPR002818">
    <property type="entry name" value="DJ-1/PfpI"/>
</dbReference>
<dbReference type="SMART" id="SM00342">
    <property type="entry name" value="HTH_ARAC"/>
    <property type="match status" value="1"/>
</dbReference>
<dbReference type="PANTHER" id="PTHR43130:SF3">
    <property type="entry name" value="HTH-TYPE TRANSCRIPTIONAL REGULATOR RV1931C"/>
    <property type="match status" value="1"/>
</dbReference>
<dbReference type="Gene3D" id="1.10.10.60">
    <property type="entry name" value="Homeodomain-like"/>
    <property type="match status" value="1"/>
</dbReference>
<keyword evidence="3" id="KW-0804">Transcription</keyword>
<dbReference type="PRINTS" id="PR00032">
    <property type="entry name" value="HTHARAC"/>
</dbReference>
<dbReference type="PANTHER" id="PTHR43130">
    <property type="entry name" value="ARAC-FAMILY TRANSCRIPTIONAL REGULATOR"/>
    <property type="match status" value="1"/>
</dbReference>
<evidence type="ECO:0000256" key="1">
    <source>
        <dbReference type="ARBA" id="ARBA00023015"/>
    </source>
</evidence>
<dbReference type="SUPFAM" id="SSF52317">
    <property type="entry name" value="Class I glutamine amidotransferase-like"/>
    <property type="match status" value="1"/>
</dbReference>
<evidence type="ECO:0000259" key="4">
    <source>
        <dbReference type="PROSITE" id="PS01124"/>
    </source>
</evidence>
<dbReference type="PROSITE" id="PS01124">
    <property type="entry name" value="HTH_ARAC_FAMILY_2"/>
    <property type="match status" value="1"/>
</dbReference>